<gene>
    <name evidence="5" type="ORF">A5481_25625</name>
</gene>
<name>A0A179S397_9HYPH</name>
<evidence type="ECO:0000256" key="2">
    <source>
        <dbReference type="ARBA" id="ARBA00023125"/>
    </source>
</evidence>
<dbReference type="AlphaFoldDB" id="A0A179S397"/>
<feature type="domain" description="HTH araC/xylS-type" evidence="4">
    <location>
        <begin position="213"/>
        <end position="314"/>
    </location>
</feature>
<dbReference type="Pfam" id="PF14525">
    <property type="entry name" value="AraC_binding_2"/>
    <property type="match status" value="1"/>
</dbReference>
<dbReference type="PANTHER" id="PTHR46796:SF6">
    <property type="entry name" value="ARAC SUBFAMILY"/>
    <property type="match status" value="1"/>
</dbReference>
<evidence type="ECO:0000259" key="4">
    <source>
        <dbReference type="PROSITE" id="PS01124"/>
    </source>
</evidence>
<keyword evidence="3" id="KW-0804">Transcription</keyword>
<dbReference type="EMBL" id="LWHQ01000057">
    <property type="protein sequence ID" value="OAS18816.1"/>
    <property type="molecule type" value="Genomic_DNA"/>
</dbReference>
<dbReference type="SMART" id="SM00342">
    <property type="entry name" value="HTH_ARAC"/>
    <property type="match status" value="1"/>
</dbReference>
<dbReference type="OrthoDB" id="252470at2"/>
<dbReference type="PANTHER" id="PTHR46796">
    <property type="entry name" value="HTH-TYPE TRANSCRIPTIONAL ACTIVATOR RHAS-RELATED"/>
    <property type="match status" value="1"/>
</dbReference>
<evidence type="ECO:0000313" key="5">
    <source>
        <dbReference type="EMBL" id="OAS18816.1"/>
    </source>
</evidence>
<dbReference type="InterPro" id="IPR035418">
    <property type="entry name" value="AraC-bd_2"/>
</dbReference>
<evidence type="ECO:0000256" key="3">
    <source>
        <dbReference type="ARBA" id="ARBA00023163"/>
    </source>
</evidence>
<accession>A0A179S397</accession>
<dbReference type="SUPFAM" id="SSF46689">
    <property type="entry name" value="Homeodomain-like"/>
    <property type="match status" value="1"/>
</dbReference>
<dbReference type="Gene3D" id="1.10.10.60">
    <property type="entry name" value="Homeodomain-like"/>
    <property type="match status" value="1"/>
</dbReference>
<keyword evidence="1" id="KW-0805">Transcription regulation</keyword>
<dbReference type="PROSITE" id="PS01124">
    <property type="entry name" value="HTH_ARAC_FAMILY_2"/>
    <property type="match status" value="1"/>
</dbReference>
<dbReference type="InterPro" id="IPR050204">
    <property type="entry name" value="AraC_XylS_family_regulators"/>
</dbReference>
<dbReference type="STRING" id="427683.A5481_25625"/>
<dbReference type="GO" id="GO:0003700">
    <property type="term" value="F:DNA-binding transcription factor activity"/>
    <property type="evidence" value="ECO:0007669"/>
    <property type="project" value="InterPro"/>
</dbReference>
<proteinExistence type="predicted"/>
<evidence type="ECO:0000313" key="6">
    <source>
        <dbReference type="Proteomes" id="UP000078316"/>
    </source>
</evidence>
<dbReference type="Pfam" id="PF12833">
    <property type="entry name" value="HTH_18"/>
    <property type="match status" value="1"/>
</dbReference>
<sequence length="326" mass="35598">MQTIFHSGRLTSRKKFQIYREMIGDHFMPIDCRQMGDAVFKAHLEAASIGGMTVTRATVSGQSVNLTSEAASRGNKHDKLTATIRLSGTTRSSQNDRAAISHAGDVIVFDGRAPLAFEHTELTSSVTIELPRERIESVLGPASRFAGLNIGRDLPETTLVQTFFSDLIGMHEQLGPDIADRMAGIGADLIVAGLAARLGRGTPRDLQGNVTVQRAKAYVSANLSDPTLDPARIAAAVGVSLPHLQHLFHERGRDVPDWLRQRRLALAARRLTDPRYAHLSIAALAERCGFPSPTRFSRQFRGRFDVPPGEYRRASLQSIGRSTTPA</sequence>
<dbReference type="InterPro" id="IPR009057">
    <property type="entry name" value="Homeodomain-like_sf"/>
</dbReference>
<dbReference type="GO" id="GO:0043565">
    <property type="term" value="F:sequence-specific DNA binding"/>
    <property type="evidence" value="ECO:0007669"/>
    <property type="project" value="InterPro"/>
</dbReference>
<keyword evidence="2" id="KW-0238">DNA-binding</keyword>
<dbReference type="Proteomes" id="UP000078316">
    <property type="component" value="Unassembled WGS sequence"/>
</dbReference>
<comment type="caution">
    <text evidence="5">The sequence shown here is derived from an EMBL/GenBank/DDBJ whole genome shotgun (WGS) entry which is preliminary data.</text>
</comment>
<organism evidence="5 6">
    <name type="scientific">Methylobacterium platani</name>
    <dbReference type="NCBI Taxonomy" id="427683"/>
    <lineage>
        <taxon>Bacteria</taxon>
        <taxon>Pseudomonadati</taxon>
        <taxon>Pseudomonadota</taxon>
        <taxon>Alphaproteobacteria</taxon>
        <taxon>Hyphomicrobiales</taxon>
        <taxon>Methylobacteriaceae</taxon>
        <taxon>Methylobacterium</taxon>
    </lineage>
</organism>
<protein>
    <recommendedName>
        <fullName evidence="4">HTH araC/xylS-type domain-containing protein</fullName>
    </recommendedName>
</protein>
<dbReference type="InterPro" id="IPR018060">
    <property type="entry name" value="HTH_AraC"/>
</dbReference>
<evidence type="ECO:0000256" key="1">
    <source>
        <dbReference type="ARBA" id="ARBA00023015"/>
    </source>
</evidence>
<reference evidence="5 6" key="1">
    <citation type="submission" date="2016-04" db="EMBL/GenBank/DDBJ databases">
        <authorList>
            <person name="Evans L.H."/>
            <person name="Alamgir A."/>
            <person name="Owens N."/>
            <person name="Weber N.D."/>
            <person name="Virtaneva K."/>
            <person name="Barbian K."/>
            <person name="Babar A."/>
            <person name="Rosenke K."/>
        </authorList>
    </citation>
    <scope>NUCLEOTIDE SEQUENCE [LARGE SCALE GENOMIC DNA]</scope>
    <source>
        <strain evidence="5 6">PMB02</strain>
    </source>
</reference>